<dbReference type="RefSeq" id="WP_144908877.1">
    <property type="nucleotide sequence ID" value="NZ_VLLI01000001.1"/>
</dbReference>
<evidence type="ECO:0000313" key="2">
    <source>
        <dbReference type="EMBL" id="TWJ04562.1"/>
    </source>
</evidence>
<dbReference type="AlphaFoldDB" id="A0A562UFF9"/>
<feature type="transmembrane region" description="Helical" evidence="1">
    <location>
        <begin position="6"/>
        <end position="24"/>
    </location>
</feature>
<accession>A0A562UFF9</accession>
<dbReference type="Proteomes" id="UP000317010">
    <property type="component" value="Unassembled WGS sequence"/>
</dbReference>
<keyword evidence="1" id="KW-0812">Transmembrane</keyword>
<reference evidence="2 3" key="1">
    <citation type="submission" date="2019-07" db="EMBL/GenBank/DDBJ databases">
        <title>Genomic Encyclopedia of Archaeal and Bacterial Type Strains, Phase II (KMG-II): from individual species to whole genera.</title>
        <authorList>
            <person name="Goeker M."/>
        </authorList>
    </citation>
    <scope>NUCLEOTIDE SEQUENCE [LARGE SCALE GENOMIC DNA]</scope>
    <source>
        <strain evidence="2 3">ATCC BAA-1854</strain>
    </source>
</reference>
<dbReference type="EMBL" id="VLLI01000001">
    <property type="protein sequence ID" value="TWJ04562.1"/>
    <property type="molecule type" value="Genomic_DNA"/>
</dbReference>
<evidence type="ECO:0000256" key="1">
    <source>
        <dbReference type="SAM" id="Phobius"/>
    </source>
</evidence>
<keyword evidence="3" id="KW-1185">Reference proteome</keyword>
<keyword evidence="1" id="KW-0472">Membrane</keyword>
<sequence length="129" mass="14773">MKTSFYLTAICLVSLSIFLMWSKFRINDHDIAIAVNDDNDKYKFSASFPDGNTTRVQEYINKSISPNKLAKSSDDYFDVTTTLADKTEFYAYESPGKLKIEIDKRKNSNASIYRIRKMCDGIKNLLTGK</sequence>
<organism evidence="2 3">
    <name type="scientific">Mucilaginibacter frigoritolerans</name>
    <dbReference type="NCBI Taxonomy" id="652788"/>
    <lineage>
        <taxon>Bacteria</taxon>
        <taxon>Pseudomonadati</taxon>
        <taxon>Bacteroidota</taxon>
        <taxon>Sphingobacteriia</taxon>
        <taxon>Sphingobacteriales</taxon>
        <taxon>Sphingobacteriaceae</taxon>
        <taxon>Mucilaginibacter</taxon>
    </lineage>
</organism>
<proteinExistence type="predicted"/>
<comment type="caution">
    <text evidence="2">The sequence shown here is derived from an EMBL/GenBank/DDBJ whole genome shotgun (WGS) entry which is preliminary data.</text>
</comment>
<keyword evidence="1" id="KW-1133">Transmembrane helix</keyword>
<dbReference type="OrthoDB" id="957496at2"/>
<gene>
    <name evidence="2" type="ORF">JN11_00274</name>
</gene>
<name>A0A562UFF9_9SPHI</name>
<protein>
    <submittedName>
        <fullName evidence="2">Uncharacterized protein</fullName>
    </submittedName>
</protein>
<evidence type="ECO:0000313" key="3">
    <source>
        <dbReference type="Proteomes" id="UP000317010"/>
    </source>
</evidence>